<feature type="domain" description="CHAT" evidence="1">
    <location>
        <begin position="101"/>
        <end position="353"/>
    </location>
</feature>
<protein>
    <submittedName>
        <fullName evidence="2">CHAT domain-containing protein</fullName>
    </submittedName>
</protein>
<proteinExistence type="predicted"/>
<dbReference type="PANTHER" id="PTHR47691:SF3">
    <property type="entry name" value="HTH-TYPE TRANSCRIPTIONAL REGULATOR RV0890C-RELATED"/>
    <property type="match status" value="1"/>
</dbReference>
<evidence type="ECO:0000313" key="3">
    <source>
        <dbReference type="Proteomes" id="UP000598996"/>
    </source>
</evidence>
<gene>
    <name evidence="2" type="ORF">JKJ07_48770</name>
</gene>
<dbReference type="SUPFAM" id="SSF52540">
    <property type="entry name" value="P-loop containing nucleoside triphosphate hydrolases"/>
    <property type="match status" value="1"/>
</dbReference>
<dbReference type="PANTHER" id="PTHR47691">
    <property type="entry name" value="REGULATOR-RELATED"/>
    <property type="match status" value="1"/>
</dbReference>
<comment type="caution">
    <text evidence="2">The sequence shown here is derived from an EMBL/GenBank/DDBJ whole genome shotgun (WGS) entry which is preliminary data.</text>
</comment>
<sequence>MFTGLVLDGTGFEVVAGADRIGPRRLVSAQDQALLTEINSKYVRGIQAHAADDVFVELGRQLWSWLEGDHGQLTGLLEAASTPTVFEVRGPKSPSGVAWAVLRAPWELLARPGEEFLALDAYKRFCVVRRLGAPAAVPDPDQHRLGLAFMASAPRGQRELDFEAEEAAILAAVDETRVDLVVEDTGNPVQLGRRLADLGGMPVVHLSCHGVNRWPAQPGGPSEPALMMEDEVGDGLPTTAADLIRVMTKPPRLVFVSACLTATAADANDHLPPGPDHRSGPTAVADAVGSVAHSMATALISAGIPAVLGWDGSVGDRAATLFAEQLYQQLSLHADLAVAVGEARRHVLGADDQRIRADWHLARLWVGPSGGGPLVGGAQRRSLVSAVHGTKVFLDLKEHVPVAAPSMFVGRRPELQQALRALRSPDRAGVLLYGQGRLGKSSLAARLADRTPQLIPAVVFGDYTATAILDVIEQAVRTIPAARDLIAQRRGEVRDRPAAFEPLVTDLLAGPLARADKGQRALLLIIDDLEQVLVADREGLHRVEPEIAPVLAALLRAFDPAVTDSRLLLTSRYQFTLDGLPNRLEQIPLRPLSLVARLKLLSRQQAQASPDLRIERSALAERAAEVSRGNPGLQDLIGLRLVLSDQVTTDRATAAIADMEAYLRKGDLPAETAIRAFLENLALDTLLELAGPAHRDLLRDLTVFDLPVPGQVVAAVAQRSAGSADRLRGLGLLDTFPDPHQPQQTATAVNMLAAGRVDPLHDDEITALAKLAVTPLFLAWGGNARSPVVNAELTRLALRADNPQVTAACAAGAVLALAGGPADTAFQLGQTAIALLDRHRHPVPIKLLRHAADAAQVSGDGDSAVSLFDRASRLIHTDDRQTDPLEHARVMAEYATYLIQRGDLDHAERLLHQTHQTFTAAGSDGEAASCQGTLADILFQRGDYDEALRIRREVELPVYERLGDTRSAAVTWGDIADILFQRGVYDEALRIRREVQLPVYERLGDTRSAAVTWGNIADILFLRGVYDEALRIRREVQLPVYERLGDTRSAATAWGKIADILFQRGDY</sequence>
<dbReference type="InterPro" id="IPR024983">
    <property type="entry name" value="CHAT_dom"/>
</dbReference>
<dbReference type="Gene3D" id="3.40.50.300">
    <property type="entry name" value="P-loop containing nucleotide triphosphate hydrolases"/>
    <property type="match status" value="1"/>
</dbReference>
<dbReference type="SUPFAM" id="SSF48452">
    <property type="entry name" value="TPR-like"/>
    <property type="match status" value="2"/>
</dbReference>
<accession>A0ABS1W627</accession>
<dbReference type="Proteomes" id="UP000598996">
    <property type="component" value="Unassembled WGS sequence"/>
</dbReference>
<feature type="non-terminal residue" evidence="2">
    <location>
        <position position="1067"/>
    </location>
</feature>
<dbReference type="Pfam" id="PF12770">
    <property type="entry name" value="CHAT"/>
    <property type="match status" value="1"/>
</dbReference>
<name>A0ABS1W627_9ACTN</name>
<organism evidence="2 3">
    <name type="scientific">Paractinoplanes lichenicola</name>
    <dbReference type="NCBI Taxonomy" id="2802976"/>
    <lineage>
        <taxon>Bacteria</taxon>
        <taxon>Bacillati</taxon>
        <taxon>Actinomycetota</taxon>
        <taxon>Actinomycetes</taxon>
        <taxon>Micromonosporales</taxon>
        <taxon>Micromonosporaceae</taxon>
        <taxon>Paractinoplanes</taxon>
    </lineage>
</organism>
<reference evidence="2 3" key="1">
    <citation type="submission" date="2021-01" db="EMBL/GenBank/DDBJ databases">
        <title>Actinoplanes sp. nov. LDG1-01 isolated from lichen.</title>
        <authorList>
            <person name="Saeng-In P."/>
            <person name="Phongsopitanun W."/>
            <person name="Kanchanasin P."/>
            <person name="Yuki M."/>
            <person name="Kudo T."/>
            <person name="Ohkuma M."/>
            <person name="Tanasupawat S."/>
        </authorList>
    </citation>
    <scope>NUCLEOTIDE SEQUENCE [LARGE SCALE GENOMIC DNA]</scope>
    <source>
        <strain evidence="2 3">LDG1-01</strain>
    </source>
</reference>
<keyword evidence="3" id="KW-1185">Reference proteome</keyword>
<evidence type="ECO:0000259" key="1">
    <source>
        <dbReference type="Pfam" id="PF12770"/>
    </source>
</evidence>
<dbReference type="RefSeq" id="WP_203078736.1">
    <property type="nucleotide sequence ID" value="NZ_JAENHO010000028.1"/>
</dbReference>
<dbReference type="InterPro" id="IPR027417">
    <property type="entry name" value="P-loop_NTPase"/>
</dbReference>
<dbReference type="EMBL" id="JAENHO010000028">
    <property type="protein sequence ID" value="MBL7262191.1"/>
    <property type="molecule type" value="Genomic_DNA"/>
</dbReference>
<evidence type="ECO:0000313" key="2">
    <source>
        <dbReference type="EMBL" id="MBL7262191.1"/>
    </source>
</evidence>
<dbReference type="InterPro" id="IPR011990">
    <property type="entry name" value="TPR-like_helical_dom_sf"/>
</dbReference>
<dbReference type="Gene3D" id="1.25.40.10">
    <property type="entry name" value="Tetratricopeptide repeat domain"/>
    <property type="match status" value="1"/>
</dbReference>